<evidence type="ECO:0000256" key="1">
    <source>
        <dbReference type="SAM" id="MobiDB-lite"/>
    </source>
</evidence>
<reference evidence="2" key="1">
    <citation type="submission" date="2023-10" db="EMBL/GenBank/DDBJ databases">
        <authorList>
            <person name="Chen Y."/>
            <person name="Shah S."/>
            <person name="Dougan E. K."/>
            <person name="Thang M."/>
            <person name="Chan C."/>
        </authorList>
    </citation>
    <scope>NUCLEOTIDE SEQUENCE [LARGE SCALE GENOMIC DNA]</scope>
</reference>
<protein>
    <submittedName>
        <fullName evidence="2">Uncharacterized protein</fullName>
    </submittedName>
</protein>
<name>A0ABN9VEE6_9DINO</name>
<evidence type="ECO:0000313" key="2">
    <source>
        <dbReference type="EMBL" id="CAK0870377.1"/>
    </source>
</evidence>
<accession>A0ABN9VEE6</accession>
<keyword evidence="3" id="KW-1185">Reference proteome</keyword>
<evidence type="ECO:0000313" key="3">
    <source>
        <dbReference type="Proteomes" id="UP001189429"/>
    </source>
</evidence>
<feature type="compositionally biased region" description="Low complexity" evidence="1">
    <location>
        <begin position="77"/>
        <end position="87"/>
    </location>
</feature>
<feature type="region of interest" description="Disordered" evidence="1">
    <location>
        <begin position="52"/>
        <end position="100"/>
    </location>
</feature>
<comment type="caution">
    <text evidence="2">The sequence shown here is derived from an EMBL/GenBank/DDBJ whole genome shotgun (WGS) entry which is preliminary data.</text>
</comment>
<dbReference type="Proteomes" id="UP001189429">
    <property type="component" value="Unassembled WGS sequence"/>
</dbReference>
<organism evidence="2 3">
    <name type="scientific">Prorocentrum cordatum</name>
    <dbReference type="NCBI Taxonomy" id="2364126"/>
    <lineage>
        <taxon>Eukaryota</taxon>
        <taxon>Sar</taxon>
        <taxon>Alveolata</taxon>
        <taxon>Dinophyceae</taxon>
        <taxon>Prorocentrales</taxon>
        <taxon>Prorocentraceae</taxon>
        <taxon>Prorocentrum</taxon>
    </lineage>
</organism>
<gene>
    <name evidence="2" type="ORF">PCOR1329_LOCUS56505</name>
</gene>
<dbReference type="EMBL" id="CAUYUJ010016952">
    <property type="protein sequence ID" value="CAK0870377.1"/>
    <property type="molecule type" value="Genomic_DNA"/>
</dbReference>
<proteinExistence type="predicted"/>
<sequence>MLDDACGEPPSAHRSGCARLPCLAGKQLNIPFWLGLVVPVIRKRRARIEKSELVRSSSSPFHPRSCRDEDEAMRYRSPSPSLSPGLGERSRSGGGSMLGRSGGTDSISLVDYSSIDSDSIASMVTSCITVALQIRSFMATLGEELNHQIAESQSSVMKEVQSYKAHWDARMAPFETSLESLSGSANSGGDIFVGSGGVSSGQGQPDPWAAFGARDRTVELATAVRNLTKDVQDLKVSNSASGIR</sequence>